<evidence type="ECO:0000256" key="1">
    <source>
        <dbReference type="ARBA" id="ARBA00000971"/>
    </source>
</evidence>
<dbReference type="SUPFAM" id="SSF109998">
    <property type="entry name" value="Triger factor/SurA peptide-binding domain-like"/>
    <property type="match status" value="1"/>
</dbReference>
<keyword evidence="5 11" id="KW-0732">Signal</keyword>
<evidence type="ECO:0000256" key="11">
    <source>
        <dbReference type="HAMAP-Rule" id="MF_01145"/>
    </source>
</evidence>
<dbReference type="SUPFAM" id="SSF54534">
    <property type="entry name" value="FKBP-like"/>
    <property type="match status" value="1"/>
</dbReference>
<evidence type="ECO:0000256" key="2">
    <source>
        <dbReference type="ARBA" id="ARBA00004193"/>
    </source>
</evidence>
<dbReference type="Pfam" id="PF13616">
    <property type="entry name" value="Rotamase_3"/>
    <property type="match status" value="1"/>
</dbReference>
<keyword evidence="10 11" id="KW-0449">Lipoprotein</keyword>
<evidence type="ECO:0000256" key="9">
    <source>
        <dbReference type="ARBA" id="ARBA00023235"/>
    </source>
</evidence>
<evidence type="ECO:0000256" key="6">
    <source>
        <dbReference type="ARBA" id="ARBA00023110"/>
    </source>
</evidence>
<dbReference type="InterPro" id="IPR027304">
    <property type="entry name" value="Trigger_fact/SurA_dom_sf"/>
</dbReference>
<dbReference type="EMBL" id="AVPF01000033">
    <property type="protein sequence ID" value="KGX86165.1"/>
    <property type="molecule type" value="Genomic_DNA"/>
</dbReference>
<evidence type="ECO:0000256" key="3">
    <source>
        <dbReference type="ARBA" id="ARBA00006071"/>
    </source>
</evidence>
<evidence type="ECO:0000256" key="5">
    <source>
        <dbReference type="ARBA" id="ARBA00022729"/>
    </source>
</evidence>
<gene>
    <name evidence="11" type="primary">prsA</name>
    <name evidence="14" type="ORF">N783_12655</name>
</gene>
<evidence type="ECO:0000256" key="7">
    <source>
        <dbReference type="ARBA" id="ARBA00023136"/>
    </source>
</evidence>
<keyword evidence="9 11" id="KW-0413">Isomerase</keyword>
<dbReference type="InterPro" id="IPR050245">
    <property type="entry name" value="PrsA_foldase"/>
</dbReference>
<dbReference type="PROSITE" id="PS50198">
    <property type="entry name" value="PPIC_PPIASE_2"/>
    <property type="match status" value="1"/>
</dbReference>
<sequence length="295" mass="33326">MKRIALATALTAGVLTLSACNQSSADESEVVVETKNGNVTKEEFYQELKDRYGDKLLHEMVVTEVLDDKYEVTEEEVKKEVQKYKDQYGNKFGQALQQMGMKNEKQFENVIEYSLLQEKAATAKVEVTDKEIQQHYDRMKTKIEASHILVKSQEKAQEIMKKLDNGAKFADLAKEYSQDPSGKNGGKLGTFGPGKMVQPFEDAAYSMEVGEISKPVSSQFGIHIIKVTDKIENKDVKPLEEIKGDIKRQLKSKKIDKNKARADIDQLIKDAEVDIKDEAFKDLFKSPEKQTSSSK</sequence>
<evidence type="ECO:0000256" key="10">
    <source>
        <dbReference type="ARBA" id="ARBA00023288"/>
    </source>
</evidence>
<dbReference type="PANTHER" id="PTHR47245">
    <property type="entry name" value="PEPTIDYLPROLYL ISOMERASE"/>
    <property type="match status" value="1"/>
</dbReference>
<dbReference type="Proteomes" id="UP000030403">
    <property type="component" value="Unassembled WGS sequence"/>
</dbReference>
<comment type="function">
    <text evidence="11">Plays a major role in protein secretion by helping the post-translocational extracellular folding of several secreted proteins.</text>
</comment>
<dbReference type="AlphaFoldDB" id="A0A0A5G505"/>
<dbReference type="OrthoDB" id="14196at2"/>
<keyword evidence="8 11" id="KW-0564">Palmitate</keyword>
<evidence type="ECO:0000256" key="8">
    <source>
        <dbReference type="ARBA" id="ARBA00023139"/>
    </source>
</evidence>
<dbReference type="PROSITE" id="PS01096">
    <property type="entry name" value="PPIC_PPIASE_1"/>
    <property type="match status" value="1"/>
</dbReference>
<evidence type="ECO:0000259" key="13">
    <source>
        <dbReference type="PROSITE" id="PS50198"/>
    </source>
</evidence>
<dbReference type="EC" id="5.2.1.8" evidence="11"/>
<evidence type="ECO:0000313" key="14">
    <source>
        <dbReference type="EMBL" id="KGX86165.1"/>
    </source>
</evidence>
<dbReference type="eggNOG" id="COG0760">
    <property type="taxonomic scope" value="Bacteria"/>
</dbReference>
<dbReference type="InterPro" id="IPR023058">
    <property type="entry name" value="PPIase_PpiC_CS"/>
</dbReference>
<dbReference type="PROSITE" id="PS51257">
    <property type="entry name" value="PROKAR_LIPOPROTEIN"/>
    <property type="match status" value="1"/>
</dbReference>
<dbReference type="PANTHER" id="PTHR47245:SF1">
    <property type="entry name" value="FOLDASE PROTEIN PRSA"/>
    <property type="match status" value="1"/>
</dbReference>
<dbReference type="GO" id="GO:0006457">
    <property type="term" value="P:protein folding"/>
    <property type="evidence" value="ECO:0007669"/>
    <property type="project" value="UniProtKB-UniRule"/>
</dbReference>
<comment type="similarity">
    <text evidence="3 11">Belongs to the PrsA family.</text>
</comment>
<keyword evidence="15" id="KW-1185">Reference proteome</keyword>
<dbReference type="GO" id="GO:0005886">
    <property type="term" value="C:plasma membrane"/>
    <property type="evidence" value="ECO:0007669"/>
    <property type="project" value="UniProtKB-SubCell"/>
</dbReference>
<name>A0A0A5G505_9BACI</name>
<comment type="subcellular location">
    <subcellularLocation>
        <location evidence="2 11">Cell membrane</location>
        <topology evidence="2 11">Lipid-anchor</topology>
    </subcellularLocation>
</comment>
<feature type="domain" description="PpiC" evidence="13">
    <location>
        <begin position="140"/>
        <end position="229"/>
    </location>
</feature>
<evidence type="ECO:0000256" key="4">
    <source>
        <dbReference type="ARBA" id="ARBA00022475"/>
    </source>
</evidence>
<protein>
    <recommendedName>
        <fullName evidence="11">Foldase protein PrsA</fullName>
        <ecNumber evidence="11">5.2.1.8</ecNumber>
    </recommendedName>
</protein>
<dbReference type="GO" id="GO:0003755">
    <property type="term" value="F:peptidyl-prolyl cis-trans isomerase activity"/>
    <property type="evidence" value="ECO:0007669"/>
    <property type="project" value="UniProtKB-UniRule"/>
</dbReference>
<dbReference type="InterPro" id="IPR000297">
    <property type="entry name" value="PPIase_PpiC"/>
</dbReference>
<proteinExistence type="inferred from homology"/>
<organism evidence="14 15">
    <name type="scientific">Pontibacillus marinus BH030004 = DSM 16465</name>
    <dbReference type="NCBI Taxonomy" id="1385511"/>
    <lineage>
        <taxon>Bacteria</taxon>
        <taxon>Bacillati</taxon>
        <taxon>Bacillota</taxon>
        <taxon>Bacilli</taxon>
        <taxon>Bacillales</taxon>
        <taxon>Bacillaceae</taxon>
        <taxon>Pontibacillus</taxon>
    </lineage>
</organism>
<keyword evidence="7 11" id="KW-0472">Membrane</keyword>
<dbReference type="InterPro" id="IPR046357">
    <property type="entry name" value="PPIase_dom_sf"/>
</dbReference>
<dbReference type="InterPro" id="IPR023059">
    <property type="entry name" value="Foldase_PrsA"/>
</dbReference>
<dbReference type="Gene3D" id="3.10.50.40">
    <property type="match status" value="1"/>
</dbReference>
<dbReference type="STRING" id="1385511.GCA_000425225_03554"/>
<keyword evidence="4 11" id="KW-1003">Cell membrane</keyword>
<keyword evidence="6 11" id="KW-0697">Rotamase</keyword>
<reference evidence="14 15" key="1">
    <citation type="submission" date="2013-08" db="EMBL/GenBank/DDBJ databases">
        <authorList>
            <person name="Huang J."/>
            <person name="Wang G."/>
        </authorList>
    </citation>
    <scope>NUCLEOTIDE SEQUENCE [LARGE SCALE GENOMIC DNA]</scope>
    <source>
        <strain evidence="14 15">BH030004</strain>
    </source>
</reference>
<evidence type="ECO:0000256" key="12">
    <source>
        <dbReference type="SAM" id="SignalP"/>
    </source>
</evidence>
<feature type="signal peptide" evidence="12">
    <location>
        <begin position="1"/>
        <end position="25"/>
    </location>
</feature>
<evidence type="ECO:0000313" key="15">
    <source>
        <dbReference type="Proteomes" id="UP000030403"/>
    </source>
</evidence>
<dbReference type="HAMAP" id="MF_01145">
    <property type="entry name" value="Foldase_PrsA"/>
    <property type="match status" value="1"/>
</dbReference>
<comment type="caution">
    <text evidence="14">The sequence shown here is derived from an EMBL/GenBank/DDBJ whole genome shotgun (WGS) entry which is preliminary data.</text>
</comment>
<dbReference type="RefSeq" id="WP_027447125.1">
    <property type="nucleotide sequence ID" value="NZ_AULJ01000048.1"/>
</dbReference>
<comment type="catalytic activity">
    <reaction evidence="1 11">
        <text>[protein]-peptidylproline (omega=180) = [protein]-peptidylproline (omega=0)</text>
        <dbReference type="Rhea" id="RHEA:16237"/>
        <dbReference type="Rhea" id="RHEA-COMP:10747"/>
        <dbReference type="Rhea" id="RHEA-COMP:10748"/>
        <dbReference type="ChEBI" id="CHEBI:83833"/>
        <dbReference type="ChEBI" id="CHEBI:83834"/>
        <dbReference type="EC" id="5.2.1.8"/>
    </reaction>
</comment>
<accession>A0A0A5G505</accession>
<feature type="chain" id="PRO_5008825549" description="Foldase protein PrsA" evidence="12">
    <location>
        <begin position="26"/>
        <end position="295"/>
    </location>
</feature>